<dbReference type="Proteomes" id="UP001622370">
    <property type="component" value="Unassembled WGS sequence"/>
</dbReference>
<accession>A0ABW8Q915</accession>
<evidence type="ECO:0008006" key="3">
    <source>
        <dbReference type="Google" id="ProtNLM"/>
    </source>
</evidence>
<keyword evidence="2" id="KW-1185">Reference proteome</keyword>
<dbReference type="EMBL" id="JBJGWJ010000001">
    <property type="protein sequence ID" value="MFK8292595.1"/>
    <property type="molecule type" value="Genomic_DNA"/>
</dbReference>
<gene>
    <name evidence="1" type="ORF">ACI76L_02245</name>
</gene>
<reference evidence="1 2" key="1">
    <citation type="journal article" date="2016" name="Sci. Rep.">
        <title>Whole genome sequencing identifies a novel species of the genus Capnocytophaga isolated from dog and cat bite wounds in humans.</title>
        <authorList>
            <person name="Zangenah S."/>
            <person name="Abbasi N."/>
            <person name="Andersson A.F."/>
            <person name="Bergman P."/>
        </authorList>
    </citation>
    <scope>NUCLEOTIDE SEQUENCE [LARGE SCALE GENOMIC DNA]</scope>
    <source>
        <strain evidence="1 2">W5</strain>
    </source>
</reference>
<sequence>MENRYKTKEEAQQFLDYLKEKDNLLFEKYVVKTFGNKKETYYRIVCTENVEDFEY</sequence>
<comment type="caution">
    <text evidence="1">The sequence shown here is derived from an EMBL/GenBank/DDBJ whole genome shotgun (WGS) entry which is preliminary data.</text>
</comment>
<evidence type="ECO:0000313" key="2">
    <source>
        <dbReference type="Proteomes" id="UP001622370"/>
    </source>
</evidence>
<evidence type="ECO:0000313" key="1">
    <source>
        <dbReference type="EMBL" id="MFK8292595.1"/>
    </source>
</evidence>
<proteinExistence type="predicted"/>
<name>A0ABW8Q915_9FLAO</name>
<protein>
    <recommendedName>
        <fullName evidence="3">Phage protein</fullName>
    </recommendedName>
</protein>
<organism evidence="1 2">
    <name type="scientific">Capnocytophaga stomatis</name>
    <dbReference type="NCBI Taxonomy" id="1848904"/>
    <lineage>
        <taxon>Bacteria</taxon>
        <taxon>Pseudomonadati</taxon>
        <taxon>Bacteroidota</taxon>
        <taxon>Flavobacteriia</taxon>
        <taxon>Flavobacteriales</taxon>
        <taxon>Flavobacteriaceae</taxon>
        <taxon>Capnocytophaga</taxon>
    </lineage>
</organism>